<dbReference type="InterPro" id="IPR050160">
    <property type="entry name" value="MHC/Immunoglobulin"/>
</dbReference>
<accession>A0A7N5JVR4</accession>
<feature type="chain" id="PRO_5031368093" description="Beta-2-microglobulin" evidence="8">
    <location>
        <begin position="24"/>
        <end position="144"/>
    </location>
</feature>
<evidence type="ECO:0000256" key="2">
    <source>
        <dbReference type="ARBA" id="ARBA00009564"/>
    </source>
</evidence>
<dbReference type="Proteomes" id="UP000008912">
    <property type="component" value="Unassembled WGS sequence"/>
</dbReference>
<dbReference type="PROSITE" id="PS00290">
    <property type="entry name" value="IG_MHC"/>
    <property type="match status" value="1"/>
</dbReference>
<dbReference type="FunFam" id="2.60.40.10:FF:001005">
    <property type="entry name" value="Beta-2-microglobulin"/>
    <property type="match status" value="1"/>
</dbReference>
<reference evidence="10" key="3">
    <citation type="submission" date="2025-09" db="UniProtKB">
        <authorList>
            <consortium name="Ensembl"/>
        </authorList>
    </citation>
    <scope>IDENTIFICATION</scope>
</reference>
<sequence length="144" mass="16558">MASAKELFLWCLVLVCVSGITEAVTKAPVVQVYSRHPVEPGKENIFNCYVKGFYPPKINVTLLKNGKAMPDVMKTDLSFEEDWTFQLLSYVPVIPDRKDQYECRVEHSALPTPKIIRWDHNSWSVTVRHHWTRRSKVPSSPTSL</sequence>
<dbReference type="SUPFAM" id="SSF48726">
    <property type="entry name" value="Immunoglobulin"/>
    <property type="match status" value="1"/>
</dbReference>
<dbReference type="InterPro" id="IPR007110">
    <property type="entry name" value="Ig-like_dom"/>
</dbReference>
<evidence type="ECO:0000256" key="4">
    <source>
        <dbReference type="ARBA" id="ARBA00022451"/>
    </source>
</evidence>
<keyword evidence="6" id="KW-0391">Immunity</keyword>
<dbReference type="Ensembl" id="ENSAMET00000043749.1">
    <property type="protein sequence ID" value="ENSAMEP00000031043.1"/>
    <property type="gene ID" value="ENSAMEG00000028500.1"/>
</dbReference>
<dbReference type="InterPro" id="IPR003006">
    <property type="entry name" value="Ig/MHC_CS"/>
</dbReference>
<reference evidence="10" key="2">
    <citation type="submission" date="2025-08" db="UniProtKB">
        <authorList>
            <consortium name="Ensembl"/>
        </authorList>
    </citation>
    <scope>IDENTIFICATION</scope>
</reference>
<dbReference type="SMART" id="SM00407">
    <property type="entry name" value="IGc1"/>
    <property type="match status" value="1"/>
</dbReference>
<evidence type="ECO:0000313" key="11">
    <source>
        <dbReference type="Proteomes" id="UP000008912"/>
    </source>
</evidence>
<evidence type="ECO:0000256" key="6">
    <source>
        <dbReference type="ARBA" id="ARBA00022859"/>
    </source>
</evidence>
<dbReference type="PANTHER" id="PTHR19944:SF62">
    <property type="entry name" value="BETA-2-MICROGLOBULIN"/>
    <property type="match status" value="1"/>
</dbReference>
<keyword evidence="4" id="KW-0490">MHC I</keyword>
<dbReference type="GO" id="GO:0002474">
    <property type="term" value="P:antigen processing and presentation of peptide antigen via MHC class I"/>
    <property type="evidence" value="ECO:0007669"/>
    <property type="project" value="UniProtKB-KW"/>
</dbReference>
<dbReference type="GO" id="GO:0005576">
    <property type="term" value="C:extracellular region"/>
    <property type="evidence" value="ECO:0007669"/>
    <property type="project" value="UniProtKB-SubCell"/>
</dbReference>
<reference evidence="10 11" key="1">
    <citation type="journal article" date="2010" name="Nature">
        <title>The sequence and de novo assembly of the giant panda genome.</title>
        <authorList>
            <person name="Li R."/>
            <person name="Fan W."/>
            <person name="Tian G."/>
            <person name="Zhu H."/>
            <person name="He L."/>
            <person name="Cai J."/>
            <person name="Huang Q."/>
            <person name="Cai Q."/>
            <person name="Li B."/>
            <person name="Bai Y."/>
            <person name="Zhang Z."/>
            <person name="Zhang Y."/>
            <person name="Wang W."/>
            <person name="Li J."/>
            <person name="Wei F."/>
            <person name="Li H."/>
            <person name="Jian M."/>
            <person name="Li J."/>
            <person name="Zhang Z."/>
            <person name="Nielsen R."/>
            <person name="Li D."/>
            <person name="Gu W."/>
            <person name="Yang Z."/>
            <person name="Xuan Z."/>
            <person name="Ryder O.A."/>
            <person name="Leung F.C."/>
            <person name="Zhou Y."/>
            <person name="Cao J."/>
            <person name="Sun X."/>
            <person name="Fu Y."/>
            <person name="Fang X."/>
            <person name="Guo X."/>
            <person name="Wang B."/>
            <person name="Hou R."/>
            <person name="Shen F."/>
            <person name="Mu B."/>
            <person name="Ni P."/>
            <person name="Lin R."/>
            <person name="Qian W."/>
            <person name="Wang G."/>
            <person name="Yu C."/>
            <person name="Nie W."/>
            <person name="Wang J."/>
            <person name="Wu Z."/>
            <person name="Liang H."/>
            <person name="Min J."/>
            <person name="Wu Q."/>
            <person name="Cheng S."/>
            <person name="Ruan J."/>
            <person name="Wang M."/>
            <person name="Shi Z."/>
            <person name="Wen M."/>
            <person name="Liu B."/>
            <person name="Ren X."/>
            <person name="Zheng H."/>
            <person name="Dong D."/>
            <person name="Cook K."/>
            <person name="Shan G."/>
            <person name="Zhang H."/>
            <person name="Kosiol C."/>
            <person name="Xie X."/>
            <person name="Lu Z."/>
            <person name="Zheng H."/>
            <person name="Li Y."/>
            <person name="Steiner C.C."/>
            <person name="Lam T.T."/>
            <person name="Lin S."/>
            <person name="Zhang Q."/>
            <person name="Li G."/>
            <person name="Tian J."/>
            <person name="Gong T."/>
            <person name="Liu H."/>
            <person name="Zhang D."/>
            <person name="Fang L."/>
            <person name="Ye C."/>
            <person name="Zhang J."/>
            <person name="Hu W."/>
            <person name="Xu A."/>
            <person name="Ren Y."/>
            <person name="Zhang G."/>
            <person name="Bruford M.W."/>
            <person name="Li Q."/>
            <person name="Ma L."/>
            <person name="Guo Y."/>
            <person name="An N."/>
            <person name="Hu Y."/>
            <person name="Zheng Y."/>
            <person name="Shi Y."/>
            <person name="Li Z."/>
            <person name="Liu Q."/>
            <person name="Chen Y."/>
            <person name="Zhao J."/>
            <person name="Qu N."/>
            <person name="Zhao S."/>
            <person name="Tian F."/>
            <person name="Wang X."/>
            <person name="Wang H."/>
            <person name="Xu L."/>
            <person name="Liu X."/>
            <person name="Vinar T."/>
            <person name="Wang Y."/>
            <person name="Lam T.W."/>
            <person name="Yiu S.M."/>
            <person name="Liu S."/>
            <person name="Zhang H."/>
            <person name="Li D."/>
            <person name="Huang Y."/>
            <person name="Wang X."/>
            <person name="Yang G."/>
            <person name="Jiang Z."/>
            <person name="Wang J."/>
            <person name="Qin N."/>
            <person name="Li L."/>
            <person name="Li J."/>
            <person name="Bolund L."/>
            <person name="Kristiansen K."/>
            <person name="Wong G.K."/>
            <person name="Olson M."/>
            <person name="Zhang X."/>
            <person name="Li S."/>
            <person name="Yang H."/>
            <person name="Wang J."/>
            <person name="Wang J."/>
        </authorList>
    </citation>
    <scope>NUCLEOTIDE SEQUENCE [LARGE SCALE GENOMIC DNA]</scope>
</reference>
<dbReference type="GO" id="GO:0042612">
    <property type="term" value="C:MHC class I protein complex"/>
    <property type="evidence" value="ECO:0007669"/>
    <property type="project" value="UniProtKB-KW"/>
</dbReference>
<proteinExistence type="inferred from homology"/>
<keyword evidence="8" id="KW-0732">Signal</keyword>
<keyword evidence="7" id="KW-0393">Immunoglobulin domain</keyword>
<evidence type="ECO:0000313" key="10">
    <source>
        <dbReference type="Ensembl" id="ENSAMEP00000031043.1"/>
    </source>
</evidence>
<dbReference type="Pfam" id="PF07654">
    <property type="entry name" value="C1-set"/>
    <property type="match status" value="1"/>
</dbReference>
<protein>
    <recommendedName>
        <fullName evidence="3">Beta-2-microglobulin</fullName>
    </recommendedName>
</protein>
<feature type="domain" description="Ig-like" evidence="9">
    <location>
        <begin position="28"/>
        <end position="117"/>
    </location>
</feature>
<dbReference type="PANTHER" id="PTHR19944">
    <property type="entry name" value="MHC CLASS II-RELATED"/>
    <property type="match status" value="1"/>
</dbReference>
<dbReference type="GO" id="GO:0010038">
    <property type="term" value="P:response to metal ion"/>
    <property type="evidence" value="ECO:0007669"/>
    <property type="project" value="UniProtKB-ARBA"/>
</dbReference>
<dbReference type="Gene3D" id="2.60.40.10">
    <property type="entry name" value="Immunoglobulins"/>
    <property type="match status" value="1"/>
</dbReference>
<evidence type="ECO:0000256" key="7">
    <source>
        <dbReference type="ARBA" id="ARBA00023319"/>
    </source>
</evidence>
<evidence type="ECO:0000259" key="9">
    <source>
        <dbReference type="PROSITE" id="PS50835"/>
    </source>
</evidence>
<dbReference type="PROSITE" id="PS50835">
    <property type="entry name" value="IG_LIKE"/>
    <property type="match status" value="1"/>
</dbReference>
<keyword evidence="5" id="KW-0964">Secreted</keyword>
<feature type="signal peptide" evidence="8">
    <location>
        <begin position="1"/>
        <end position="23"/>
    </location>
</feature>
<dbReference type="InterPro" id="IPR036179">
    <property type="entry name" value="Ig-like_dom_sf"/>
</dbReference>
<evidence type="ECO:0000256" key="8">
    <source>
        <dbReference type="SAM" id="SignalP"/>
    </source>
</evidence>
<evidence type="ECO:0000256" key="5">
    <source>
        <dbReference type="ARBA" id="ARBA00022525"/>
    </source>
</evidence>
<comment type="similarity">
    <text evidence="2">Belongs to the beta-2-microglobulin family.</text>
</comment>
<evidence type="ECO:0000256" key="1">
    <source>
        <dbReference type="ARBA" id="ARBA00004613"/>
    </source>
</evidence>
<organism evidence="10 11">
    <name type="scientific">Ailuropoda melanoleuca</name>
    <name type="common">Giant panda</name>
    <dbReference type="NCBI Taxonomy" id="9646"/>
    <lineage>
        <taxon>Eukaryota</taxon>
        <taxon>Metazoa</taxon>
        <taxon>Chordata</taxon>
        <taxon>Craniata</taxon>
        <taxon>Vertebrata</taxon>
        <taxon>Euteleostomi</taxon>
        <taxon>Mammalia</taxon>
        <taxon>Eutheria</taxon>
        <taxon>Laurasiatheria</taxon>
        <taxon>Carnivora</taxon>
        <taxon>Caniformia</taxon>
        <taxon>Ursidae</taxon>
        <taxon>Ailuropoda</taxon>
    </lineage>
</organism>
<comment type="subcellular location">
    <subcellularLocation>
        <location evidence="1">Secreted</location>
    </subcellularLocation>
</comment>
<evidence type="ECO:0000256" key="3">
    <source>
        <dbReference type="ARBA" id="ARBA00018767"/>
    </source>
</evidence>
<dbReference type="InterPro" id="IPR003597">
    <property type="entry name" value="Ig_C1-set"/>
</dbReference>
<dbReference type="GeneTree" id="ENSGT00690000102227"/>
<name>A0A7N5JVR4_AILME</name>
<dbReference type="InParanoid" id="A0A7N5JVR4"/>
<dbReference type="InterPro" id="IPR013783">
    <property type="entry name" value="Ig-like_fold"/>
</dbReference>
<keyword evidence="11" id="KW-1185">Reference proteome</keyword>
<dbReference type="AlphaFoldDB" id="A0A7N5JVR4"/>